<gene>
    <name evidence="1" type="ORF">F2P56_022394</name>
</gene>
<reference evidence="1" key="1">
    <citation type="submission" date="2015-10" db="EMBL/GenBank/DDBJ databases">
        <authorList>
            <person name="Martinez-Garcia P.J."/>
            <person name="Crepeau M.W."/>
            <person name="Puiu D."/>
            <person name="Gonzalez-Ibeas D."/>
            <person name="Whalen J."/>
            <person name="Stevens K."/>
            <person name="Paul R."/>
            <person name="Butterfield T."/>
            <person name="Britton M."/>
            <person name="Reagan R."/>
            <person name="Chakraborty S."/>
            <person name="Walawage S.L."/>
            <person name="Vasquez-Gross H.A."/>
            <person name="Cardeno C."/>
            <person name="Famula R."/>
            <person name="Pratt K."/>
            <person name="Kuruganti S."/>
            <person name="Aradhya M.K."/>
            <person name="Leslie C.A."/>
            <person name="Dandekar A.M."/>
            <person name="Salzberg S.L."/>
            <person name="Wegrzyn J.L."/>
            <person name="Langley C.H."/>
            <person name="Neale D.B."/>
        </authorList>
    </citation>
    <scope>NUCLEOTIDE SEQUENCE</scope>
    <source>
        <tissue evidence="1">Leaves</tissue>
    </source>
</reference>
<evidence type="ECO:0000313" key="2">
    <source>
        <dbReference type="Proteomes" id="UP000619265"/>
    </source>
</evidence>
<dbReference type="AlphaFoldDB" id="A0A833X3Q1"/>
<proteinExistence type="predicted"/>
<sequence length="171" mass="18778">MTFFQTRALPSAISSQALRFLSHSVSQTLSFQKFKTQSAALSHSALSLTLDLSISLSDIHSGISAFLSHSVSQTLSSLLSELNPLALCPLTLGVSISLSHIEGSESIPGVIYLDSSFPTTTHSHVCHPIKRSRGRLDVWLHFSRIENEDPNDQRATCNYCEMMMNILNEAD</sequence>
<dbReference type="Gramene" id="Jr10_14240_p1">
    <property type="protein sequence ID" value="cds.Jr10_14240_p1"/>
    <property type="gene ID" value="Jr10_14240"/>
</dbReference>
<protein>
    <submittedName>
        <fullName evidence="1">Uncharacterized protein</fullName>
    </submittedName>
</protein>
<evidence type="ECO:0000313" key="1">
    <source>
        <dbReference type="EMBL" id="KAF5458362.1"/>
    </source>
</evidence>
<dbReference type="EMBL" id="LIHL02000010">
    <property type="protein sequence ID" value="KAF5458362.1"/>
    <property type="molecule type" value="Genomic_DNA"/>
</dbReference>
<name>A0A833X3Q1_JUGRE</name>
<dbReference type="Proteomes" id="UP000619265">
    <property type="component" value="Unassembled WGS sequence"/>
</dbReference>
<comment type="caution">
    <text evidence="1">The sequence shown here is derived from an EMBL/GenBank/DDBJ whole genome shotgun (WGS) entry which is preliminary data.</text>
</comment>
<reference evidence="1" key="2">
    <citation type="submission" date="2020-03" db="EMBL/GenBank/DDBJ databases">
        <title>Walnut 2.0.</title>
        <authorList>
            <person name="Marrano A."/>
            <person name="Britton M."/>
            <person name="Zimin A.V."/>
            <person name="Zaini P.A."/>
            <person name="Workman R."/>
            <person name="Puiu D."/>
            <person name="Bianco L."/>
            <person name="Allen B.J."/>
            <person name="Troggio M."/>
            <person name="Leslie C.A."/>
            <person name="Timp W."/>
            <person name="Dendekar A."/>
            <person name="Salzberg S.L."/>
            <person name="Neale D.B."/>
        </authorList>
    </citation>
    <scope>NUCLEOTIDE SEQUENCE</scope>
    <source>
        <tissue evidence="1">Leaves</tissue>
    </source>
</reference>
<organism evidence="1 2">
    <name type="scientific">Juglans regia</name>
    <name type="common">English walnut</name>
    <dbReference type="NCBI Taxonomy" id="51240"/>
    <lineage>
        <taxon>Eukaryota</taxon>
        <taxon>Viridiplantae</taxon>
        <taxon>Streptophyta</taxon>
        <taxon>Embryophyta</taxon>
        <taxon>Tracheophyta</taxon>
        <taxon>Spermatophyta</taxon>
        <taxon>Magnoliopsida</taxon>
        <taxon>eudicotyledons</taxon>
        <taxon>Gunneridae</taxon>
        <taxon>Pentapetalae</taxon>
        <taxon>rosids</taxon>
        <taxon>fabids</taxon>
        <taxon>Fagales</taxon>
        <taxon>Juglandaceae</taxon>
        <taxon>Juglans</taxon>
    </lineage>
</organism>
<accession>A0A833X3Q1</accession>